<evidence type="ECO:0000313" key="1">
    <source>
        <dbReference type="EMBL" id="TYA78536.1"/>
    </source>
</evidence>
<dbReference type="OrthoDB" id="9985965at2"/>
<dbReference type="RefSeq" id="WP_148541630.1">
    <property type="nucleotide sequence ID" value="NZ_VSDQ01000577.1"/>
</dbReference>
<comment type="caution">
    <text evidence="1">The sequence shown here is derived from an EMBL/GenBank/DDBJ whole genome shotgun (WGS) entry which is preliminary data.</text>
</comment>
<reference evidence="1 2" key="1">
    <citation type="submission" date="2019-08" db="EMBL/GenBank/DDBJ databases">
        <title>Seonamhaeicola sediminis sp. nov., isolated from marine sediment.</title>
        <authorList>
            <person name="Cao W.R."/>
        </authorList>
    </citation>
    <scope>NUCLEOTIDE SEQUENCE [LARGE SCALE GENOMIC DNA]</scope>
    <source>
        <strain evidence="1 2">B011</strain>
    </source>
</reference>
<dbReference type="AlphaFoldDB" id="A0A5D0I4C7"/>
<dbReference type="EMBL" id="VSDQ01000577">
    <property type="protein sequence ID" value="TYA78536.1"/>
    <property type="molecule type" value="Genomic_DNA"/>
</dbReference>
<keyword evidence="2" id="KW-1185">Reference proteome</keyword>
<name>A0A5D0I4C7_9FLAO</name>
<evidence type="ECO:0000313" key="2">
    <source>
        <dbReference type="Proteomes" id="UP000323930"/>
    </source>
</evidence>
<dbReference type="Proteomes" id="UP000323930">
    <property type="component" value="Unassembled WGS sequence"/>
</dbReference>
<organism evidence="1 2">
    <name type="scientific">Seonamhaeicola marinus</name>
    <dbReference type="NCBI Taxonomy" id="1912246"/>
    <lineage>
        <taxon>Bacteria</taxon>
        <taxon>Pseudomonadati</taxon>
        <taxon>Bacteroidota</taxon>
        <taxon>Flavobacteriia</taxon>
        <taxon>Flavobacteriales</taxon>
        <taxon>Flavobacteriaceae</taxon>
    </lineage>
</organism>
<accession>A0A5D0I4C7</accession>
<gene>
    <name evidence="1" type="ORF">FUA24_09275</name>
</gene>
<sequence>MNTIKSALLITLALSLQQSISQTSSYQFAKETTLSKLDPYYKRFYYVYSAKHIEIEFPIYDTIEKPSEKYKALRNNLAKVQRDSTNYVTQINKHKKINSICEYISVYLNSKSSFKFKKYHLIEAQKIANEYNIDKLIYADKTFNEENRKSFNSIKGKLDDYLIGISYEISTQFPIEEDDKIFKHLKGIRYQLKTTNKTTKQIIETGTEKRRILITGDRIKDFENISGLYDNIGEFHVLDANINGFVKGQLINKDSIINKSEIKSTRIYGPIYPVLKNRETNEYFYTDYDFLREFGVNNVMREYVELLKRNGFPSRFDGDILYIKTSKGEVRATYDIYEQVKKNNFNYINEISRSIIRFKQLVKQSKPLIDKLASHYNAHKNFTMTTSRLTTWKNDAKKGQEILNQIKSLKGNEEEISDYFLRKIDNTTAEIYIEFLEVLNGTKVVLGM</sequence>
<proteinExistence type="predicted"/>
<protein>
    <submittedName>
        <fullName evidence="1">Uncharacterized protein</fullName>
    </submittedName>
</protein>